<feature type="transmembrane region" description="Helical" evidence="14">
    <location>
        <begin position="132"/>
        <end position="153"/>
    </location>
</feature>
<evidence type="ECO:0000256" key="6">
    <source>
        <dbReference type="ARBA" id="ARBA00022679"/>
    </source>
</evidence>
<dbReference type="InterPro" id="IPR003594">
    <property type="entry name" value="HATPase_dom"/>
</dbReference>
<dbReference type="EC" id="2.7.13.3" evidence="3"/>
<feature type="transmembrane region" description="Helical" evidence="14">
    <location>
        <begin position="99"/>
        <end position="120"/>
    </location>
</feature>
<dbReference type="PANTHER" id="PTHR43065">
    <property type="entry name" value="SENSOR HISTIDINE KINASE"/>
    <property type="match status" value="1"/>
</dbReference>
<evidence type="ECO:0000259" key="15">
    <source>
        <dbReference type="PROSITE" id="PS50109"/>
    </source>
</evidence>
<keyword evidence="10" id="KW-0067">ATP-binding</keyword>
<dbReference type="InterPro" id="IPR011620">
    <property type="entry name" value="Sig_transdc_His_kinase_LytS_TM"/>
</dbReference>
<gene>
    <name evidence="16" type="ORF">KHA94_10400</name>
</gene>
<dbReference type="RefSeq" id="WP_213102023.1">
    <property type="nucleotide sequence ID" value="NZ_JAGYPM010000002.1"/>
</dbReference>
<evidence type="ECO:0000256" key="14">
    <source>
        <dbReference type="SAM" id="Phobius"/>
    </source>
</evidence>
<dbReference type="PRINTS" id="PR00344">
    <property type="entry name" value="BCTRLSENSOR"/>
</dbReference>
<feature type="transmembrane region" description="Helical" evidence="14">
    <location>
        <begin position="165"/>
        <end position="184"/>
    </location>
</feature>
<feature type="transmembrane region" description="Helical" evidence="14">
    <location>
        <begin position="7"/>
        <end position="26"/>
    </location>
</feature>
<evidence type="ECO:0000256" key="11">
    <source>
        <dbReference type="ARBA" id="ARBA00022989"/>
    </source>
</evidence>
<dbReference type="Pfam" id="PF07694">
    <property type="entry name" value="5TM-5TMR_LYT"/>
    <property type="match status" value="1"/>
</dbReference>
<keyword evidence="7 14" id="KW-0812">Transmembrane</keyword>
<evidence type="ECO:0000256" key="12">
    <source>
        <dbReference type="ARBA" id="ARBA00023012"/>
    </source>
</evidence>
<keyword evidence="9" id="KW-0418">Kinase</keyword>
<dbReference type="PROSITE" id="PS50109">
    <property type="entry name" value="HIS_KIN"/>
    <property type="match status" value="1"/>
</dbReference>
<evidence type="ECO:0000256" key="2">
    <source>
        <dbReference type="ARBA" id="ARBA00004651"/>
    </source>
</evidence>
<organism evidence="16 17">
    <name type="scientific">Cytobacillus citreus</name>
    <dbReference type="NCBI Taxonomy" id="2833586"/>
    <lineage>
        <taxon>Bacteria</taxon>
        <taxon>Bacillati</taxon>
        <taxon>Bacillota</taxon>
        <taxon>Bacilli</taxon>
        <taxon>Bacillales</taxon>
        <taxon>Bacillaceae</taxon>
        <taxon>Cytobacillus</taxon>
    </lineage>
</organism>
<dbReference type="Gene3D" id="1.10.287.130">
    <property type="match status" value="1"/>
</dbReference>
<dbReference type="InterPro" id="IPR004358">
    <property type="entry name" value="Sig_transdc_His_kin-like_C"/>
</dbReference>
<keyword evidence="4" id="KW-1003">Cell membrane</keyword>
<evidence type="ECO:0000256" key="1">
    <source>
        <dbReference type="ARBA" id="ARBA00000085"/>
    </source>
</evidence>
<dbReference type="SMART" id="SM00387">
    <property type="entry name" value="HATPase_c"/>
    <property type="match status" value="1"/>
</dbReference>
<dbReference type="Pfam" id="PF02518">
    <property type="entry name" value="HATPase_c"/>
    <property type="match status" value="1"/>
</dbReference>
<dbReference type="CDD" id="cd00082">
    <property type="entry name" value="HisKA"/>
    <property type="match status" value="1"/>
</dbReference>
<reference evidence="16 17" key="1">
    <citation type="submission" date="2021-05" db="EMBL/GenBank/DDBJ databases">
        <title>Novel Bacillus species.</title>
        <authorList>
            <person name="Liu G."/>
        </authorList>
    </citation>
    <scope>NUCLEOTIDE SEQUENCE [LARGE SCALE GENOMIC DNA]</scope>
    <source>
        <strain evidence="16 17">FJAT-49705</strain>
    </source>
</reference>
<evidence type="ECO:0000256" key="7">
    <source>
        <dbReference type="ARBA" id="ARBA00022692"/>
    </source>
</evidence>
<name>A0ABS5NRY4_9BACI</name>
<dbReference type="SUPFAM" id="SSF55874">
    <property type="entry name" value="ATPase domain of HSP90 chaperone/DNA topoisomerase II/histidine kinase"/>
    <property type="match status" value="1"/>
</dbReference>
<evidence type="ECO:0000256" key="13">
    <source>
        <dbReference type="ARBA" id="ARBA00023136"/>
    </source>
</evidence>
<feature type="transmembrane region" description="Helical" evidence="14">
    <location>
        <begin position="69"/>
        <end position="93"/>
    </location>
</feature>
<keyword evidence="11 14" id="KW-1133">Transmembrane helix</keyword>
<dbReference type="InterPro" id="IPR005467">
    <property type="entry name" value="His_kinase_dom"/>
</dbReference>
<evidence type="ECO:0000256" key="8">
    <source>
        <dbReference type="ARBA" id="ARBA00022741"/>
    </source>
</evidence>
<comment type="caution">
    <text evidence="16">The sequence shown here is derived from an EMBL/GenBank/DDBJ whole genome shotgun (WGS) entry which is preliminary data.</text>
</comment>
<keyword evidence="13 14" id="KW-0472">Membrane</keyword>
<evidence type="ECO:0000256" key="3">
    <source>
        <dbReference type="ARBA" id="ARBA00012438"/>
    </source>
</evidence>
<proteinExistence type="predicted"/>
<dbReference type="SUPFAM" id="SSF47384">
    <property type="entry name" value="Homodimeric domain of signal transducing histidine kinase"/>
    <property type="match status" value="1"/>
</dbReference>
<evidence type="ECO:0000256" key="4">
    <source>
        <dbReference type="ARBA" id="ARBA00022475"/>
    </source>
</evidence>
<keyword evidence="5" id="KW-0597">Phosphoprotein</keyword>
<comment type="catalytic activity">
    <reaction evidence="1">
        <text>ATP + protein L-histidine = ADP + protein N-phospho-L-histidine.</text>
        <dbReference type="EC" id="2.7.13.3"/>
    </reaction>
</comment>
<feature type="domain" description="Histidine kinase" evidence="15">
    <location>
        <begin position="209"/>
        <end position="415"/>
    </location>
</feature>
<dbReference type="InterPro" id="IPR036097">
    <property type="entry name" value="HisK_dim/P_sf"/>
</dbReference>
<evidence type="ECO:0000256" key="5">
    <source>
        <dbReference type="ARBA" id="ARBA00022553"/>
    </source>
</evidence>
<dbReference type="Pfam" id="PF00512">
    <property type="entry name" value="HisKA"/>
    <property type="match status" value="1"/>
</dbReference>
<evidence type="ECO:0000313" key="16">
    <source>
        <dbReference type="EMBL" id="MBS4190592.1"/>
    </source>
</evidence>
<evidence type="ECO:0000313" key="17">
    <source>
        <dbReference type="Proteomes" id="UP000681027"/>
    </source>
</evidence>
<keyword evidence="8" id="KW-0547">Nucleotide-binding</keyword>
<evidence type="ECO:0000256" key="9">
    <source>
        <dbReference type="ARBA" id="ARBA00022777"/>
    </source>
</evidence>
<dbReference type="Gene3D" id="3.30.565.10">
    <property type="entry name" value="Histidine kinase-like ATPase, C-terminal domain"/>
    <property type="match status" value="1"/>
</dbReference>
<dbReference type="InterPro" id="IPR003661">
    <property type="entry name" value="HisK_dim/P_dom"/>
</dbReference>
<keyword evidence="17" id="KW-1185">Reference proteome</keyword>
<keyword evidence="6" id="KW-0808">Transferase</keyword>
<sequence length="415" mass="46017">MLHEGSNLLFNLLVILITMTIHQFWIESKPNSSFVKNYAILFTSALAIFLNMAFSFVEEDGIKFDLRGIPLWFGTIYGGPLTGILLTLEILIIRLYQGGIGAIIALFSTPLLLSIALLVRPYYFRMKILKKVMVASSIYILLSIFVLTSVSIVKDTFVGIEFLTSYLMTNLSGIIIVSLSLEAIRKNYLFRMKIYHSAKLDLIGHLAAAVNHEIKNPLTTVRGMIHLLKDDPSLPNDKKESFFQIAMDEIDKIDRIVSDYLTFARPYPNKIEMLPVGQVLSESINIVKPLADQANVKIEIKELSHCTIPGDHSKFVQALVNILKNSIDALPNGGSIEIKAVIRNNLCSIHILDNGVGMSSEIISRLGEPYFTMTSNGTGLGMMVVFKIIESMKGKISIKSELGSGTEVILSLPSS</sequence>
<dbReference type="SMART" id="SM00388">
    <property type="entry name" value="HisKA"/>
    <property type="match status" value="1"/>
</dbReference>
<dbReference type="Proteomes" id="UP000681027">
    <property type="component" value="Unassembled WGS sequence"/>
</dbReference>
<dbReference type="InterPro" id="IPR036890">
    <property type="entry name" value="HATPase_C_sf"/>
</dbReference>
<accession>A0ABS5NRY4</accession>
<feature type="transmembrane region" description="Helical" evidence="14">
    <location>
        <begin position="38"/>
        <end position="57"/>
    </location>
</feature>
<dbReference type="EMBL" id="JAGYPM010000002">
    <property type="protein sequence ID" value="MBS4190592.1"/>
    <property type="molecule type" value="Genomic_DNA"/>
</dbReference>
<keyword evidence="12" id="KW-0902">Two-component regulatory system</keyword>
<dbReference type="PANTHER" id="PTHR43065:SF46">
    <property type="entry name" value="C4-DICARBOXYLATE TRANSPORT SENSOR PROTEIN DCTB"/>
    <property type="match status" value="1"/>
</dbReference>
<evidence type="ECO:0000256" key="10">
    <source>
        <dbReference type="ARBA" id="ARBA00022840"/>
    </source>
</evidence>
<protein>
    <recommendedName>
        <fullName evidence="3">histidine kinase</fullName>
        <ecNumber evidence="3">2.7.13.3</ecNumber>
    </recommendedName>
</protein>
<comment type="subcellular location">
    <subcellularLocation>
        <location evidence="2">Cell membrane</location>
        <topology evidence="2">Multi-pass membrane protein</topology>
    </subcellularLocation>
</comment>